<gene>
    <name evidence="1" type="ORF">SteCoe_19019</name>
</gene>
<evidence type="ECO:0000313" key="2">
    <source>
        <dbReference type="Proteomes" id="UP000187209"/>
    </source>
</evidence>
<dbReference type="Proteomes" id="UP000187209">
    <property type="component" value="Unassembled WGS sequence"/>
</dbReference>
<sequence length="331" mass="37903">MILLWIFQLALAEEICQTYSCVYKDLQYQQCSYYSDGGFYIKPCEDSYYSVCQLDYDSLKNSTCEAAEKQDPSIDVGQKCHKNSECNDYANTGCKEGICKGIQIADYTETCKSSHYCQPGSYCKNKYCVGQIESGKYGCITDFDCENSNSCDGGFCTPYQSVSPGGLIKSCFYGENNACEYQKCYTDYFGQSFCSGKDYRSKSGPIVCNTDDDCISNANEYSGDKSKAKCRCGYNANGVKYCDLITGDDYYVKYLTALKEWRQSDSILKCNTMNRNSEACVKDWWDYEKAIKLIYYKKTVELYPEIQESDYCVEVTVLKEYFDLRHRFEHL</sequence>
<accession>A0A1R2BV51</accession>
<keyword evidence="2" id="KW-1185">Reference proteome</keyword>
<dbReference type="OrthoDB" id="320173at2759"/>
<proteinExistence type="predicted"/>
<protein>
    <recommendedName>
        <fullName evidence="3">Dickkopf N-terminal cysteine-rich domain-containing protein</fullName>
    </recommendedName>
</protein>
<name>A0A1R2BV51_9CILI</name>
<dbReference type="EMBL" id="MPUH01000413">
    <property type="protein sequence ID" value="OMJ80683.1"/>
    <property type="molecule type" value="Genomic_DNA"/>
</dbReference>
<organism evidence="1 2">
    <name type="scientific">Stentor coeruleus</name>
    <dbReference type="NCBI Taxonomy" id="5963"/>
    <lineage>
        <taxon>Eukaryota</taxon>
        <taxon>Sar</taxon>
        <taxon>Alveolata</taxon>
        <taxon>Ciliophora</taxon>
        <taxon>Postciliodesmatophora</taxon>
        <taxon>Heterotrichea</taxon>
        <taxon>Heterotrichida</taxon>
        <taxon>Stentoridae</taxon>
        <taxon>Stentor</taxon>
    </lineage>
</organism>
<dbReference type="AlphaFoldDB" id="A0A1R2BV51"/>
<evidence type="ECO:0000313" key="1">
    <source>
        <dbReference type="EMBL" id="OMJ80683.1"/>
    </source>
</evidence>
<reference evidence="1 2" key="1">
    <citation type="submission" date="2016-11" db="EMBL/GenBank/DDBJ databases">
        <title>The macronuclear genome of Stentor coeruleus: a giant cell with tiny introns.</title>
        <authorList>
            <person name="Slabodnick M."/>
            <person name="Ruby J.G."/>
            <person name="Reiff S.B."/>
            <person name="Swart E.C."/>
            <person name="Gosai S."/>
            <person name="Prabakaran S."/>
            <person name="Witkowska E."/>
            <person name="Larue G.E."/>
            <person name="Fisher S."/>
            <person name="Freeman R.M."/>
            <person name="Gunawardena J."/>
            <person name="Chu W."/>
            <person name="Stover N.A."/>
            <person name="Gregory B.D."/>
            <person name="Nowacki M."/>
            <person name="Derisi J."/>
            <person name="Roy S.W."/>
            <person name="Marshall W.F."/>
            <person name="Sood P."/>
        </authorList>
    </citation>
    <scope>NUCLEOTIDE SEQUENCE [LARGE SCALE GENOMIC DNA]</scope>
    <source>
        <strain evidence="1">WM001</strain>
    </source>
</reference>
<evidence type="ECO:0008006" key="3">
    <source>
        <dbReference type="Google" id="ProtNLM"/>
    </source>
</evidence>
<comment type="caution">
    <text evidence="1">The sequence shown here is derived from an EMBL/GenBank/DDBJ whole genome shotgun (WGS) entry which is preliminary data.</text>
</comment>